<dbReference type="VEuPathDB" id="VectorBase:ISCW007340"/>
<reference evidence="2" key="2">
    <citation type="submission" date="2020-05" db="UniProtKB">
        <authorList>
            <consortium name="EnsemblMetazoa"/>
        </authorList>
    </citation>
    <scope>IDENTIFICATION</scope>
    <source>
        <strain evidence="2">wikel</strain>
    </source>
</reference>
<reference evidence="1 3" key="1">
    <citation type="submission" date="2008-03" db="EMBL/GenBank/DDBJ databases">
        <title>Annotation of Ixodes scapularis.</title>
        <authorList>
            <consortium name="Ixodes scapularis Genome Project Consortium"/>
            <person name="Caler E."/>
            <person name="Hannick L.I."/>
            <person name="Bidwell S."/>
            <person name="Joardar V."/>
            <person name="Thiagarajan M."/>
            <person name="Amedeo P."/>
            <person name="Galinsky K.J."/>
            <person name="Schobel S."/>
            <person name="Inman J."/>
            <person name="Hostetler J."/>
            <person name="Miller J."/>
            <person name="Hammond M."/>
            <person name="Megy K."/>
            <person name="Lawson D."/>
            <person name="Kodira C."/>
            <person name="Sutton G."/>
            <person name="Meyer J."/>
            <person name="Hill C.A."/>
            <person name="Birren B."/>
            <person name="Nene V."/>
            <person name="Collins F."/>
            <person name="Alarcon-Chaidez F."/>
            <person name="Wikel S."/>
            <person name="Strausberg R."/>
        </authorList>
    </citation>
    <scope>NUCLEOTIDE SEQUENCE [LARGE SCALE GENOMIC DNA]</scope>
    <source>
        <strain evidence="3">Wikel</strain>
        <strain evidence="1">Wikel colony</strain>
    </source>
</reference>
<evidence type="ECO:0000313" key="3">
    <source>
        <dbReference type="Proteomes" id="UP000001555"/>
    </source>
</evidence>
<dbReference type="PANTHER" id="PTHR31751">
    <property type="entry name" value="SI:CH211-108C17.2-RELATED-RELATED"/>
    <property type="match status" value="1"/>
</dbReference>
<organism>
    <name type="scientific">Ixodes scapularis</name>
    <name type="common">Black-legged tick</name>
    <name type="synonym">Deer tick</name>
    <dbReference type="NCBI Taxonomy" id="6945"/>
    <lineage>
        <taxon>Eukaryota</taxon>
        <taxon>Metazoa</taxon>
        <taxon>Ecdysozoa</taxon>
        <taxon>Arthropoda</taxon>
        <taxon>Chelicerata</taxon>
        <taxon>Arachnida</taxon>
        <taxon>Acari</taxon>
        <taxon>Parasitiformes</taxon>
        <taxon>Ixodida</taxon>
        <taxon>Ixodoidea</taxon>
        <taxon>Ixodidae</taxon>
        <taxon>Ixodinae</taxon>
        <taxon>Ixodes</taxon>
    </lineage>
</organism>
<protein>
    <submittedName>
        <fullName evidence="1 2">Uncharacterized protein</fullName>
    </submittedName>
</protein>
<dbReference type="EMBL" id="DS781864">
    <property type="protein sequence ID" value="EEC09714.1"/>
    <property type="molecule type" value="Genomic_DNA"/>
</dbReference>
<gene>
    <name evidence="1" type="ORF">IscW_ISCW007340</name>
</gene>
<dbReference type="PANTHER" id="PTHR31751:SF42">
    <property type="entry name" value="PROTEIN CBG10204"/>
    <property type="match status" value="1"/>
</dbReference>
<sequence>MIKVKVVCPDKHTRTWLSQPPIKNKAACNVVLSASKVKTSNSMVLYGCVKGIDFLKGEGITIEDLVTDRHVTINGRMKTKEPEIHHYSDHWHVAKGAQL</sequence>
<dbReference type="EMBL" id="ABJB010084525">
    <property type="status" value="NOT_ANNOTATED_CDS"/>
    <property type="molecule type" value="Genomic_DNA"/>
</dbReference>
<name>B7PSZ2_IXOSC</name>
<dbReference type="VEuPathDB" id="VectorBase:ISCI007340"/>
<keyword evidence="3" id="KW-1185">Reference proteome</keyword>
<dbReference type="EnsemblMetazoa" id="ISCW007340-RA">
    <property type="protein sequence ID" value="ISCW007340-PA"/>
    <property type="gene ID" value="ISCW007340"/>
</dbReference>
<dbReference type="InParanoid" id="B7PSZ2"/>
<accession>B7PSZ2</accession>
<dbReference type="HOGENOM" id="CLU_2322916_0_0_1"/>
<proteinExistence type="predicted"/>
<dbReference type="AlphaFoldDB" id="B7PSZ2"/>
<dbReference type="VEuPathDB" id="VectorBase:ISCP_011607"/>
<dbReference type="Proteomes" id="UP000001555">
    <property type="component" value="Unassembled WGS sequence"/>
</dbReference>
<dbReference type="PaxDb" id="6945-B7PSZ2"/>
<evidence type="ECO:0000313" key="1">
    <source>
        <dbReference type="EMBL" id="EEC09714.1"/>
    </source>
</evidence>
<evidence type="ECO:0000313" key="2">
    <source>
        <dbReference type="EnsemblMetazoa" id="ISCW007340-PA"/>
    </source>
</evidence>
<dbReference type="OrthoDB" id="6515870at2759"/>